<dbReference type="AlphaFoldDB" id="A0A2H3E9A1"/>
<dbReference type="InParanoid" id="A0A2H3E9A1"/>
<feature type="compositionally biased region" description="Low complexity" evidence="1">
    <location>
        <begin position="106"/>
        <end position="118"/>
    </location>
</feature>
<dbReference type="InterPro" id="IPR057670">
    <property type="entry name" value="SH3_retrovirus"/>
</dbReference>
<name>A0A2H3E9A1_ARMGA</name>
<organism evidence="3 4">
    <name type="scientific">Armillaria gallica</name>
    <name type="common">Bulbous honey fungus</name>
    <name type="synonym">Armillaria bulbosa</name>
    <dbReference type="NCBI Taxonomy" id="47427"/>
    <lineage>
        <taxon>Eukaryota</taxon>
        <taxon>Fungi</taxon>
        <taxon>Dikarya</taxon>
        <taxon>Basidiomycota</taxon>
        <taxon>Agaricomycotina</taxon>
        <taxon>Agaricomycetes</taxon>
        <taxon>Agaricomycetidae</taxon>
        <taxon>Agaricales</taxon>
        <taxon>Marasmiineae</taxon>
        <taxon>Physalacriaceae</taxon>
        <taxon>Armillaria</taxon>
    </lineage>
</organism>
<evidence type="ECO:0000256" key="1">
    <source>
        <dbReference type="SAM" id="MobiDB-lite"/>
    </source>
</evidence>
<proteinExistence type="predicted"/>
<dbReference type="OrthoDB" id="3045612at2759"/>
<accession>A0A2H3E9A1</accession>
<dbReference type="EMBL" id="KZ293644">
    <property type="protein sequence ID" value="PBL04010.1"/>
    <property type="molecule type" value="Genomic_DNA"/>
</dbReference>
<feature type="domain" description="Retroviral polymerase SH3-like" evidence="2">
    <location>
        <begin position="22"/>
        <end position="76"/>
    </location>
</feature>
<feature type="non-terminal residue" evidence="3">
    <location>
        <position position="221"/>
    </location>
</feature>
<dbReference type="Proteomes" id="UP000217790">
    <property type="component" value="Unassembled WGS sequence"/>
</dbReference>
<keyword evidence="4" id="KW-1185">Reference proteome</keyword>
<sequence length="221" mass="24805">TPYEAVTGKKPDLKGLREWGEKCWVRLETKAMKLGSRVREGRWIGFDETSNGSRIYWPESKTVSIERNVYFDMTHIPADDLEGEEDIELREIPSMPKAQPNPPTVPQATPTPEAQPTVQPVVEETRSRHARKPSQWVLDLISGKGSVSARPSDPVVPVGVQLPAVNENNVPLEFEEEGEADWLMLLDDADFLEEYAMAISTANAEALEPRSLAEAKRQPDW</sequence>
<feature type="region of interest" description="Disordered" evidence="1">
    <location>
        <begin position="93"/>
        <end position="118"/>
    </location>
</feature>
<dbReference type="Pfam" id="PF25597">
    <property type="entry name" value="SH3_retrovirus"/>
    <property type="match status" value="1"/>
</dbReference>
<reference evidence="4" key="1">
    <citation type="journal article" date="2017" name="Nat. Ecol. Evol.">
        <title>Genome expansion and lineage-specific genetic innovations in the forest pathogenic fungi Armillaria.</title>
        <authorList>
            <person name="Sipos G."/>
            <person name="Prasanna A.N."/>
            <person name="Walter M.C."/>
            <person name="O'Connor E."/>
            <person name="Balint B."/>
            <person name="Krizsan K."/>
            <person name="Kiss B."/>
            <person name="Hess J."/>
            <person name="Varga T."/>
            <person name="Slot J."/>
            <person name="Riley R."/>
            <person name="Boka B."/>
            <person name="Rigling D."/>
            <person name="Barry K."/>
            <person name="Lee J."/>
            <person name="Mihaltcheva S."/>
            <person name="LaButti K."/>
            <person name="Lipzen A."/>
            <person name="Waldron R."/>
            <person name="Moloney N.M."/>
            <person name="Sperisen C."/>
            <person name="Kredics L."/>
            <person name="Vagvoelgyi C."/>
            <person name="Patrignani A."/>
            <person name="Fitzpatrick D."/>
            <person name="Nagy I."/>
            <person name="Doyle S."/>
            <person name="Anderson J.B."/>
            <person name="Grigoriev I.V."/>
            <person name="Gueldener U."/>
            <person name="Muensterkoetter M."/>
            <person name="Nagy L.G."/>
        </authorList>
    </citation>
    <scope>NUCLEOTIDE SEQUENCE [LARGE SCALE GENOMIC DNA]</scope>
    <source>
        <strain evidence="4">Ar21-2</strain>
    </source>
</reference>
<evidence type="ECO:0000259" key="2">
    <source>
        <dbReference type="Pfam" id="PF25597"/>
    </source>
</evidence>
<gene>
    <name evidence="3" type="ORF">ARMGADRAFT_877573</name>
</gene>
<dbReference type="OMA" id="PNDNART"/>
<protein>
    <recommendedName>
        <fullName evidence="2">Retroviral polymerase SH3-like domain-containing protein</fullName>
    </recommendedName>
</protein>
<evidence type="ECO:0000313" key="4">
    <source>
        <dbReference type="Proteomes" id="UP000217790"/>
    </source>
</evidence>
<feature type="non-terminal residue" evidence="3">
    <location>
        <position position="1"/>
    </location>
</feature>
<evidence type="ECO:0000313" key="3">
    <source>
        <dbReference type="EMBL" id="PBL04010.1"/>
    </source>
</evidence>